<keyword evidence="4" id="KW-0949">S-adenosyl-L-methionine</keyword>
<evidence type="ECO:0000259" key="7">
    <source>
        <dbReference type="Pfam" id="PF01555"/>
    </source>
</evidence>
<dbReference type="GO" id="GO:0008170">
    <property type="term" value="F:N-methyltransferase activity"/>
    <property type="evidence" value="ECO:0007669"/>
    <property type="project" value="InterPro"/>
</dbReference>
<dbReference type="SUPFAM" id="SSF53335">
    <property type="entry name" value="S-adenosyl-L-methionine-dependent methyltransferases"/>
    <property type="match status" value="1"/>
</dbReference>
<evidence type="ECO:0000256" key="2">
    <source>
        <dbReference type="ARBA" id="ARBA00022603"/>
    </source>
</evidence>
<evidence type="ECO:0000313" key="8">
    <source>
        <dbReference type="EMBL" id="PWK14448.1"/>
    </source>
</evidence>
<evidence type="ECO:0000256" key="5">
    <source>
        <dbReference type="ARBA" id="ARBA00022747"/>
    </source>
</evidence>
<dbReference type="AlphaFoldDB" id="A0A316DAU0"/>
<keyword evidence="2 8" id="KW-0489">Methyltransferase</keyword>
<dbReference type="GO" id="GO:0003677">
    <property type="term" value="F:DNA binding"/>
    <property type="evidence" value="ECO:0007669"/>
    <property type="project" value="InterPro"/>
</dbReference>
<feature type="region of interest" description="Disordered" evidence="6">
    <location>
        <begin position="158"/>
        <end position="196"/>
    </location>
</feature>
<dbReference type="Gene3D" id="3.40.50.150">
    <property type="entry name" value="Vaccinia Virus protein VP39"/>
    <property type="match status" value="1"/>
</dbReference>
<evidence type="ECO:0000256" key="4">
    <source>
        <dbReference type="ARBA" id="ARBA00022691"/>
    </source>
</evidence>
<evidence type="ECO:0000256" key="6">
    <source>
        <dbReference type="SAM" id="MobiDB-lite"/>
    </source>
</evidence>
<name>A0A316DAU0_9BACL</name>
<dbReference type="EMBL" id="QGGL01000005">
    <property type="protein sequence ID" value="PWK14448.1"/>
    <property type="molecule type" value="Genomic_DNA"/>
</dbReference>
<feature type="domain" description="DNA methylase N-4/N-6" evidence="7">
    <location>
        <begin position="39"/>
        <end position="424"/>
    </location>
</feature>
<dbReference type="InterPro" id="IPR002052">
    <property type="entry name" value="DNA_methylase_N6_adenine_CS"/>
</dbReference>
<dbReference type="GO" id="GO:0032259">
    <property type="term" value="P:methylation"/>
    <property type="evidence" value="ECO:0007669"/>
    <property type="project" value="UniProtKB-KW"/>
</dbReference>
<keyword evidence="9" id="KW-1185">Reference proteome</keyword>
<dbReference type="InterPro" id="IPR029063">
    <property type="entry name" value="SAM-dependent_MTases_sf"/>
</dbReference>
<evidence type="ECO:0000256" key="3">
    <source>
        <dbReference type="ARBA" id="ARBA00022679"/>
    </source>
</evidence>
<dbReference type="InterPro" id="IPR002941">
    <property type="entry name" value="DNA_methylase_N4/N6"/>
</dbReference>
<dbReference type="Pfam" id="PF01555">
    <property type="entry name" value="N6_N4_Mtase"/>
    <property type="match status" value="1"/>
</dbReference>
<dbReference type="RefSeq" id="WP_170119341.1">
    <property type="nucleotide sequence ID" value="NZ_QGGL01000005.1"/>
</dbReference>
<comment type="similarity">
    <text evidence="1">Belongs to the N(4)/N(6)-methyltransferase family.</text>
</comment>
<dbReference type="PRINTS" id="PR00506">
    <property type="entry name" value="D21N6MTFRASE"/>
</dbReference>
<organism evidence="8 9">
    <name type="scientific">Tumebacillus permanentifrigoris</name>
    <dbReference type="NCBI Taxonomy" id="378543"/>
    <lineage>
        <taxon>Bacteria</taxon>
        <taxon>Bacillati</taxon>
        <taxon>Bacillota</taxon>
        <taxon>Bacilli</taxon>
        <taxon>Bacillales</taxon>
        <taxon>Alicyclobacillaceae</taxon>
        <taxon>Tumebacillus</taxon>
    </lineage>
</organism>
<gene>
    <name evidence="8" type="ORF">C7459_105206</name>
</gene>
<dbReference type="Proteomes" id="UP000245634">
    <property type="component" value="Unassembled WGS sequence"/>
</dbReference>
<protein>
    <submittedName>
        <fullName evidence="8">Adenine-specific DNA-methyltransferase</fullName>
    </submittedName>
</protein>
<keyword evidence="5" id="KW-0680">Restriction system</keyword>
<reference evidence="8 9" key="1">
    <citation type="submission" date="2018-05" db="EMBL/GenBank/DDBJ databases">
        <title>Genomic Encyclopedia of Type Strains, Phase IV (KMG-IV): sequencing the most valuable type-strain genomes for metagenomic binning, comparative biology and taxonomic classification.</title>
        <authorList>
            <person name="Goeker M."/>
        </authorList>
    </citation>
    <scope>NUCLEOTIDE SEQUENCE [LARGE SCALE GENOMIC DNA]</scope>
    <source>
        <strain evidence="8 9">DSM 18773</strain>
    </source>
</reference>
<evidence type="ECO:0000256" key="1">
    <source>
        <dbReference type="ARBA" id="ARBA00006594"/>
    </source>
</evidence>
<accession>A0A316DAU0</accession>
<proteinExistence type="inferred from homology"/>
<keyword evidence="3 8" id="KW-0808">Transferase</keyword>
<comment type="caution">
    <text evidence="8">The sequence shown here is derived from an EMBL/GenBank/DDBJ whole genome shotgun (WGS) entry which is preliminary data.</text>
</comment>
<evidence type="ECO:0000313" key="9">
    <source>
        <dbReference type="Proteomes" id="UP000245634"/>
    </source>
</evidence>
<feature type="compositionally biased region" description="Basic and acidic residues" evidence="6">
    <location>
        <begin position="158"/>
        <end position="184"/>
    </location>
</feature>
<dbReference type="InterPro" id="IPR002295">
    <property type="entry name" value="N4/N6-MTase_EcoPI_Mod-like"/>
</dbReference>
<dbReference type="PROSITE" id="PS00092">
    <property type="entry name" value="N6_MTASE"/>
    <property type="match status" value="1"/>
</dbReference>
<dbReference type="GO" id="GO:0009307">
    <property type="term" value="P:DNA restriction-modification system"/>
    <property type="evidence" value="ECO:0007669"/>
    <property type="project" value="UniProtKB-KW"/>
</dbReference>
<sequence length="475" mass="54473">MRIIRELCVGSKVEQAKNMMIEGDNIKAMRELHQHFGQIDLIVTDPPYNTGQSFRYNDKWDGGDTQSSSRHPNWLDMMRPRLQMMHEMLKPGGILAICIDDKELFQLGLMMNNVFGERNRIAIINWQKSYAPKNDSRHVSSATEYILVYAREKEKAKTGLLSRDEEMNSKYKNPDHDSVGDWRSSDPTASTPAKKDRYAIQSPFTGALHYPGCRAWSHPKSKMKEWLEAWGCRYEERYLQDGRAKALVLHKAPTPNIPTRQNLDNNFVVESDEVFHDPRIVATRQRVEKLRDHHAWPVLYFASKGKGRPAMKCYLKDVRQGKVPFTYWADEEYEESERIGVQSWGYKESGHSQTGINEINAIMGKGHQFQTVKPLKLIKKIIQLWCPPKGIVLDPFAGSGTTAHAVMELNRETGADRRFILIEQGNPETGDQYARSLTQERVRRIITGERLSLQGQLVPSAEPLKGGFVFKVLQD</sequence>